<dbReference type="HOGENOM" id="CLU_1384936_0_0_1"/>
<dbReference type="KEGG" id="spaa:SPAPADRAFT_64619"/>
<dbReference type="Proteomes" id="UP000000709">
    <property type="component" value="Unassembled WGS sequence"/>
</dbReference>
<proteinExistence type="predicted"/>
<dbReference type="EMBL" id="GL996499">
    <property type="protein sequence ID" value="EGW35506.1"/>
    <property type="molecule type" value="Genomic_DNA"/>
</dbReference>
<protein>
    <submittedName>
        <fullName evidence="1">Uncharacterized protein</fullName>
    </submittedName>
</protein>
<evidence type="ECO:0000313" key="1">
    <source>
        <dbReference type="EMBL" id="EGW35506.1"/>
    </source>
</evidence>
<dbReference type="AlphaFoldDB" id="G3AH77"/>
<sequence>MLQIWSTHFSENFSFLLLSSFSKPGTMTLSIDNYIFEELEEMYNDAVAELLISYSEFLQLQHKQSFTLCKILFTNIKSRKKYFENKWILTQIHLFKKNAEVWEWRKVVNVILATMKDKGFISSRELRRLHSGLVREFKHVEEKFEAHRAKMLNENKDVAIVLSLLQEYPRVGKHLKQLEKSLLWRLRIMNREERRTF</sequence>
<reference evidence="1 2" key="1">
    <citation type="journal article" date="2011" name="Proc. Natl. Acad. Sci. U.S.A.">
        <title>Comparative genomics of xylose-fermenting fungi for enhanced biofuel production.</title>
        <authorList>
            <person name="Wohlbach D.J."/>
            <person name="Kuo A."/>
            <person name="Sato T.K."/>
            <person name="Potts K.M."/>
            <person name="Salamov A.A."/>
            <person name="LaButti K.M."/>
            <person name="Sun H."/>
            <person name="Clum A."/>
            <person name="Pangilinan J.L."/>
            <person name="Lindquist E.A."/>
            <person name="Lucas S."/>
            <person name="Lapidus A."/>
            <person name="Jin M."/>
            <person name="Gunawan C."/>
            <person name="Balan V."/>
            <person name="Dale B.E."/>
            <person name="Jeffries T.W."/>
            <person name="Zinkel R."/>
            <person name="Barry K.W."/>
            <person name="Grigoriev I.V."/>
            <person name="Gasch A.P."/>
        </authorList>
    </citation>
    <scope>NUCLEOTIDE SEQUENCE [LARGE SCALE GENOMIC DNA]</scope>
    <source>
        <strain evidence="2">NRRL Y-27907 / 11-Y1</strain>
    </source>
</reference>
<evidence type="ECO:0000313" key="2">
    <source>
        <dbReference type="Proteomes" id="UP000000709"/>
    </source>
</evidence>
<name>G3AH77_SPAPN</name>
<gene>
    <name evidence="1" type="ORF">SPAPADRAFT_64619</name>
</gene>
<organism evidence="2">
    <name type="scientific">Spathaspora passalidarum (strain NRRL Y-27907 / 11-Y1)</name>
    <dbReference type="NCBI Taxonomy" id="619300"/>
    <lineage>
        <taxon>Eukaryota</taxon>
        <taxon>Fungi</taxon>
        <taxon>Dikarya</taxon>
        <taxon>Ascomycota</taxon>
        <taxon>Saccharomycotina</taxon>
        <taxon>Pichiomycetes</taxon>
        <taxon>Debaryomycetaceae</taxon>
        <taxon>Spathaspora</taxon>
    </lineage>
</organism>
<accession>G3AH77</accession>
<dbReference type="GeneID" id="18874986"/>
<dbReference type="InParanoid" id="G3AH77"/>
<dbReference type="eggNOG" id="ENOG502RQK7">
    <property type="taxonomic scope" value="Eukaryota"/>
</dbReference>
<dbReference type="RefSeq" id="XP_007372918.1">
    <property type="nucleotide sequence ID" value="XM_007372856.1"/>
</dbReference>
<keyword evidence="2" id="KW-1185">Reference proteome</keyword>